<dbReference type="Pfam" id="PF01417">
    <property type="entry name" value="ENTH"/>
    <property type="match status" value="1"/>
</dbReference>
<feature type="compositionally biased region" description="Polar residues" evidence="6">
    <location>
        <begin position="339"/>
        <end position="371"/>
    </location>
</feature>
<protein>
    <submittedName>
        <fullName evidence="8">ENTH-domain-containing protein</fullName>
    </submittedName>
</protein>
<dbReference type="PROSITE" id="PS50942">
    <property type="entry name" value="ENTH"/>
    <property type="match status" value="1"/>
</dbReference>
<evidence type="ECO:0000256" key="6">
    <source>
        <dbReference type="SAM" id="MobiDB-lite"/>
    </source>
</evidence>
<dbReference type="InterPro" id="IPR008942">
    <property type="entry name" value="ENTH_VHS"/>
</dbReference>
<dbReference type="EMBL" id="KZ819337">
    <property type="protein sequence ID" value="PWN18304.1"/>
    <property type="molecule type" value="Genomic_DNA"/>
</dbReference>
<keyword evidence="9" id="KW-1185">Reference proteome</keyword>
<evidence type="ECO:0000256" key="3">
    <source>
        <dbReference type="ARBA" id="ARBA00022490"/>
    </source>
</evidence>
<dbReference type="Pfam" id="PF02809">
    <property type="entry name" value="UIM"/>
    <property type="match status" value="2"/>
</dbReference>
<keyword evidence="3" id="KW-0963">Cytoplasm</keyword>
<feature type="compositionally biased region" description="Basic and acidic residues" evidence="6">
    <location>
        <begin position="180"/>
        <end position="218"/>
    </location>
</feature>
<dbReference type="GO" id="GO:0030125">
    <property type="term" value="C:clathrin vesicle coat"/>
    <property type="evidence" value="ECO:0007669"/>
    <property type="project" value="TreeGrafter"/>
</dbReference>
<dbReference type="GO" id="GO:0005543">
    <property type="term" value="F:phospholipid binding"/>
    <property type="evidence" value="ECO:0007669"/>
    <property type="project" value="TreeGrafter"/>
</dbReference>
<dbReference type="PANTHER" id="PTHR12276">
    <property type="entry name" value="EPSIN/ENT-RELATED"/>
    <property type="match status" value="1"/>
</dbReference>
<dbReference type="STRING" id="1684307.A0A316U088"/>
<sequence length="471" mass="54200">MSIQNMSKSAVRVGKNYIKGYTDTQVKVRDATSNDPWGPSGTQMNELAQLSYNQNDFIEMMEIMDKRLNDKGKNWRHVFKTLTVLDYLLHAGSENVVIYFRDNMYVVKTLREFQYIDEGGKDQGANVRQKAKDITNLLQDDSRLRDERRGRTNMRDRMSGTSAPPNNDFEDEEGKRRRRMEQERRKARRDNEDDELRKAIEESKRMAREEQDRIRAESTNEDDLQRALALSREEEEKRIKELEAKNQNALFDDDWNLISNAPNQYAQPQQTGWGDPNAMYMQQQYTSYNPYFFQQQQMQAQQEAEYQRQMELQNAAQQYQQMMNQQQQMQQFQPIQPQPTAFGSNNPFAFSQPQQPQHTAQPMFQPQQPAESSVPIGDLLGGGSTPKAEVPPPQPQQQPQQQQQPLRTKITDDPRHAELNRLLAMGDGVDTFGNVGDARLGHAGRGGALIGQRTGAPLGSQPTGSNPFFRQ</sequence>
<evidence type="ECO:0000256" key="5">
    <source>
        <dbReference type="ARBA" id="ARBA00023121"/>
    </source>
</evidence>
<evidence type="ECO:0000256" key="2">
    <source>
        <dbReference type="ARBA" id="ARBA00010130"/>
    </source>
</evidence>
<feature type="region of interest" description="Disordered" evidence="6">
    <location>
        <begin position="325"/>
        <end position="408"/>
    </location>
</feature>
<comment type="subcellular location">
    <subcellularLocation>
        <location evidence="1">Cytoplasm</location>
    </subcellularLocation>
</comment>
<dbReference type="GO" id="GO:0005768">
    <property type="term" value="C:endosome"/>
    <property type="evidence" value="ECO:0007669"/>
    <property type="project" value="TreeGrafter"/>
</dbReference>
<feature type="region of interest" description="Disordered" evidence="6">
    <location>
        <begin position="435"/>
        <end position="471"/>
    </location>
</feature>
<dbReference type="PANTHER" id="PTHR12276:SF110">
    <property type="entry name" value="EPSIN-1-RELATED"/>
    <property type="match status" value="1"/>
</dbReference>
<name>A0A316U088_9BASI</name>
<dbReference type="SMART" id="SM00726">
    <property type="entry name" value="UIM"/>
    <property type="match status" value="2"/>
</dbReference>
<dbReference type="GeneID" id="37015068"/>
<gene>
    <name evidence="8" type="ORF">BCV69DRAFT_285272</name>
</gene>
<feature type="compositionally biased region" description="Low complexity" evidence="6">
    <location>
        <begin position="325"/>
        <end position="335"/>
    </location>
</feature>
<evidence type="ECO:0000259" key="7">
    <source>
        <dbReference type="PROSITE" id="PS50942"/>
    </source>
</evidence>
<dbReference type="GO" id="GO:0005886">
    <property type="term" value="C:plasma membrane"/>
    <property type="evidence" value="ECO:0007669"/>
    <property type="project" value="TreeGrafter"/>
</dbReference>
<feature type="compositionally biased region" description="Basic and acidic residues" evidence="6">
    <location>
        <begin position="140"/>
        <end position="158"/>
    </location>
</feature>
<evidence type="ECO:0000256" key="1">
    <source>
        <dbReference type="ARBA" id="ARBA00004496"/>
    </source>
</evidence>
<proteinExistence type="inferred from homology"/>
<organism evidence="8 9">
    <name type="scientific">Pseudomicrostroma glucosiphilum</name>
    <dbReference type="NCBI Taxonomy" id="1684307"/>
    <lineage>
        <taxon>Eukaryota</taxon>
        <taxon>Fungi</taxon>
        <taxon>Dikarya</taxon>
        <taxon>Basidiomycota</taxon>
        <taxon>Ustilaginomycotina</taxon>
        <taxon>Exobasidiomycetes</taxon>
        <taxon>Microstromatales</taxon>
        <taxon>Microstromatales incertae sedis</taxon>
        <taxon>Pseudomicrostroma</taxon>
    </lineage>
</organism>
<dbReference type="PROSITE" id="PS50330">
    <property type="entry name" value="UIM"/>
    <property type="match status" value="2"/>
</dbReference>
<dbReference type="GO" id="GO:0006897">
    <property type="term" value="P:endocytosis"/>
    <property type="evidence" value="ECO:0007669"/>
    <property type="project" value="TreeGrafter"/>
</dbReference>
<dbReference type="Proteomes" id="UP000245942">
    <property type="component" value="Unassembled WGS sequence"/>
</dbReference>
<dbReference type="RefSeq" id="XP_025345464.1">
    <property type="nucleotide sequence ID" value="XM_025493334.1"/>
</dbReference>
<dbReference type="SMART" id="SM00273">
    <property type="entry name" value="ENTH"/>
    <property type="match status" value="1"/>
</dbReference>
<dbReference type="FunFam" id="1.25.40.90:FF:000006">
    <property type="entry name" value="Clathrin interactor 1"/>
    <property type="match status" value="1"/>
</dbReference>
<feature type="region of interest" description="Disordered" evidence="6">
    <location>
        <begin position="124"/>
        <end position="225"/>
    </location>
</feature>
<dbReference type="CDD" id="cd16991">
    <property type="entry name" value="ENTH_Ent1_Ent2"/>
    <property type="match status" value="1"/>
</dbReference>
<comment type="similarity">
    <text evidence="2">Belongs to the epsin family.</text>
</comment>
<evidence type="ECO:0000313" key="8">
    <source>
        <dbReference type="EMBL" id="PWN18304.1"/>
    </source>
</evidence>
<feature type="domain" description="ENTH" evidence="7">
    <location>
        <begin position="16"/>
        <end position="148"/>
    </location>
</feature>
<evidence type="ECO:0000313" key="9">
    <source>
        <dbReference type="Proteomes" id="UP000245942"/>
    </source>
</evidence>
<accession>A0A316U088</accession>
<dbReference type="AlphaFoldDB" id="A0A316U088"/>
<dbReference type="OrthoDB" id="4033880at2759"/>
<dbReference type="SUPFAM" id="SSF48464">
    <property type="entry name" value="ENTH/VHS domain"/>
    <property type="match status" value="1"/>
</dbReference>
<reference evidence="8 9" key="1">
    <citation type="journal article" date="2018" name="Mol. Biol. Evol.">
        <title>Broad Genomic Sampling Reveals a Smut Pathogenic Ancestry of the Fungal Clade Ustilaginomycotina.</title>
        <authorList>
            <person name="Kijpornyongpan T."/>
            <person name="Mondo S.J."/>
            <person name="Barry K."/>
            <person name="Sandor L."/>
            <person name="Lee J."/>
            <person name="Lipzen A."/>
            <person name="Pangilinan J."/>
            <person name="LaButti K."/>
            <person name="Hainaut M."/>
            <person name="Henrissat B."/>
            <person name="Grigoriev I.V."/>
            <person name="Spatafora J.W."/>
            <person name="Aime M.C."/>
        </authorList>
    </citation>
    <scope>NUCLEOTIDE SEQUENCE [LARGE SCALE GENOMIC DNA]</scope>
    <source>
        <strain evidence="8 9">MCA 4718</strain>
    </source>
</reference>
<dbReference type="GO" id="GO:0007015">
    <property type="term" value="P:actin filament organization"/>
    <property type="evidence" value="ECO:0007669"/>
    <property type="project" value="TreeGrafter"/>
</dbReference>
<evidence type="ECO:0000256" key="4">
    <source>
        <dbReference type="ARBA" id="ARBA00022553"/>
    </source>
</evidence>
<feature type="compositionally biased region" description="Polar residues" evidence="6">
    <location>
        <begin position="460"/>
        <end position="471"/>
    </location>
</feature>
<keyword evidence="4" id="KW-0597">Phosphoprotein</keyword>
<dbReference type="Gene3D" id="1.25.40.90">
    <property type="match status" value="1"/>
</dbReference>
<dbReference type="InterPro" id="IPR013809">
    <property type="entry name" value="ENTH"/>
</dbReference>
<dbReference type="GO" id="GO:0030276">
    <property type="term" value="F:clathrin binding"/>
    <property type="evidence" value="ECO:0007669"/>
    <property type="project" value="TreeGrafter"/>
</dbReference>
<dbReference type="InterPro" id="IPR003903">
    <property type="entry name" value="UIM_dom"/>
</dbReference>
<keyword evidence="5" id="KW-0446">Lipid-binding</keyword>